<dbReference type="InterPro" id="IPR007842">
    <property type="entry name" value="HEPN_dom"/>
</dbReference>
<evidence type="ECO:0000313" key="3">
    <source>
        <dbReference type="Proteomes" id="UP000321513"/>
    </source>
</evidence>
<dbReference type="Proteomes" id="UP000321513">
    <property type="component" value="Unassembled WGS sequence"/>
</dbReference>
<dbReference type="RefSeq" id="WP_147203358.1">
    <property type="nucleotide sequence ID" value="NZ_BJYT01000005.1"/>
</dbReference>
<feature type="domain" description="HEPN" evidence="1">
    <location>
        <begin position="46"/>
        <end position="110"/>
    </location>
</feature>
<dbReference type="AlphaFoldDB" id="A0A512BBH8"/>
<evidence type="ECO:0000313" key="2">
    <source>
        <dbReference type="EMBL" id="GEO09235.1"/>
    </source>
</evidence>
<organism evidence="2 3">
    <name type="scientific">Segetibacter aerophilus</name>
    <dbReference type="NCBI Taxonomy" id="670293"/>
    <lineage>
        <taxon>Bacteria</taxon>
        <taxon>Pseudomonadati</taxon>
        <taxon>Bacteroidota</taxon>
        <taxon>Chitinophagia</taxon>
        <taxon>Chitinophagales</taxon>
        <taxon>Chitinophagaceae</taxon>
        <taxon>Segetibacter</taxon>
    </lineage>
</organism>
<sequence length="185" mass="20914">MKKAKPPAIVTEFLFTSAQGFLDNAINLARLAKQHKGLQLIYYLAPATVNISFAIELLLKGVVFKSTGKNAYGHDLSKLFNQIPSGIQELIRESYLSYKLTQTAELGNYKIMASDTDNSCVNKQIETSTVEHLLTTHANSFEKWRYAYELNDYEYFCIGFNALHTFVKAVNDGCKKYAPTWEHNA</sequence>
<dbReference type="OrthoDB" id="1496005at2"/>
<evidence type="ECO:0000259" key="1">
    <source>
        <dbReference type="Pfam" id="PF05168"/>
    </source>
</evidence>
<keyword evidence="3" id="KW-1185">Reference proteome</keyword>
<name>A0A512BBH8_9BACT</name>
<proteinExistence type="predicted"/>
<reference evidence="2 3" key="1">
    <citation type="submission" date="2019-07" db="EMBL/GenBank/DDBJ databases">
        <title>Whole genome shotgun sequence of Segetibacter aerophilus NBRC 106135.</title>
        <authorList>
            <person name="Hosoyama A."/>
            <person name="Uohara A."/>
            <person name="Ohji S."/>
            <person name="Ichikawa N."/>
        </authorList>
    </citation>
    <scope>NUCLEOTIDE SEQUENCE [LARGE SCALE GENOMIC DNA]</scope>
    <source>
        <strain evidence="2 3">NBRC 106135</strain>
    </source>
</reference>
<dbReference type="EMBL" id="BJYT01000005">
    <property type="protein sequence ID" value="GEO09235.1"/>
    <property type="molecule type" value="Genomic_DNA"/>
</dbReference>
<dbReference type="Pfam" id="PF05168">
    <property type="entry name" value="HEPN"/>
    <property type="match status" value="1"/>
</dbReference>
<comment type="caution">
    <text evidence="2">The sequence shown here is derived from an EMBL/GenBank/DDBJ whole genome shotgun (WGS) entry which is preliminary data.</text>
</comment>
<protein>
    <recommendedName>
        <fullName evidence="1">HEPN domain-containing protein</fullName>
    </recommendedName>
</protein>
<accession>A0A512BBH8</accession>
<gene>
    <name evidence="2" type="ORF">SAE01_17310</name>
</gene>